<dbReference type="PANTHER" id="PTHR46017">
    <property type="entry name" value="ALPHA-MANNOSIDASE 2C1"/>
    <property type="match status" value="1"/>
</dbReference>
<comment type="similarity">
    <text evidence="1">Belongs to the glycosyl hydrolase 38 family.</text>
</comment>
<dbReference type="GO" id="GO:0030246">
    <property type="term" value="F:carbohydrate binding"/>
    <property type="evidence" value="ECO:0007669"/>
    <property type="project" value="InterPro"/>
</dbReference>
<protein>
    <submittedName>
        <fullName evidence="6">Alpha-mannosidase</fullName>
    </submittedName>
</protein>
<gene>
    <name evidence="7" type="ORF">GCM10007116_04130</name>
    <name evidence="6" type="ORF">HS1genome_1661</name>
</gene>
<dbReference type="SUPFAM" id="SSF88713">
    <property type="entry name" value="Glycoside hydrolase/deacetylase"/>
    <property type="match status" value="1"/>
</dbReference>
<evidence type="ECO:0000256" key="3">
    <source>
        <dbReference type="ARBA" id="ARBA00022801"/>
    </source>
</evidence>
<dbReference type="GO" id="GO:0046872">
    <property type="term" value="F:metal ion binding"/>
    <property type="evidence" value="ECO:0007669"/>
    <property type="project" value="UniProtKB-KW"/>
</dbReference>
<dbReference type="Pfam" id="PF17677">
    <property type="entry name" value="Glyco_hydro38C2"/>
    <property type="match status" value="1"/>
</dbReference>
<dbReference type="SMART" id="SM00872">
    <property type="entry name" value="Alpha-mann_mid"/>
    <property type="match status" value="1"/>
</dbReference>
<evidence type="ECO:0000313" key="7">
    <source>
        <dbReference type="EMBL" id="GGT89459.1"/>
    </source>
</evidence>
<dbReference type="EMBL" id="BMQS01000003">
    <property type="protein sequence ID" value="GGT89459.1"/>
    <property type="molecule type" value="Genomic_DNA"/>
</dbReference>
<evidence type="ECO:0000313" key="6">
    <source>
        <dbReference type="EMBL" id="BBD73272.1"/>
    </source>
</evidence>
<dbReference type="GO" id="GO:0006013">
    <property type="term" value="P:mannose metabolic process"/>
    <property type="evidence" value="ECO:0007669"/>
    <property type="project" value="InterPro"/>
</dbReference>
<dbReference type="EMBL" id="AP018553">
    <property type="protein sequence ID" value="BBD73272.1"/>
    <property type="molecule type" value="Genomic_DNA"/>
</dbReference>
<dbReference type="RefSeq" id="WP_126450390.1">
    <property type="nucleotide sequence ID" value="NZ_AP018553.1"/>
</dbReference>
<dbReference type="InterPro" id="IPR011330">
    <property type="entry name" value="Glyco_hydro/deAcase_b/a-brl"/>
</dbReference>
<evidence type="ECO:0000259" key="5">
    <source>
        <dbReference type="SMART" id="SM00872"/>
    </source>
</evidence>
<dbReference type="InterPro" id="IPR027291">
    <property type="entry name" value="Glyco_hydro_38_N_sf"/>
</dbReference>
<keyword evidence="4" id="KW-0326">Glycosidase</keyword>
<dbReference type="InterPro" id="IPR011682">
    <property type="entry name" value="Glyco_hydro_38_C"/>
</dbReference>
<accession>A0A348B520</accession>
<dbReference type="Gene3D" id="2.60.40.2220">
    <property type="match status" value="1"/>
</dbReference>
<dbReference type="Gene3D" id="2.70.98.30">
    <property type="entry name" value="Golgi alpha-mannosidase II, domain 4"/>
    <property type="match status" value="1"/>
</dbReference>
<dbReference type="GeneID" id="38667155"/>
<dbReference type="Gene3D" id="1.20.1270.50">
    <property type="entry name" value="Glycoside hydrolase family 38, central domain"/>
    <property type="match status" value="1"/>
</dbReference>
<dbReference type="SUPFAM" id="SSF74650">
    <property type="entry name" value="Galactose mutarotase-like"/>
    <property type="match status" value="1"/>
</dbReference>
<dbReference type="Pfam" id="PF07748">
    <property type="entry name" value="Glyco_hydro_38C"/>
    <property type="match status" value="1"/>
</dbReference>
<feature type="domain" description="Glycoside hydrolase family 38 central" evidence="5">
    <location>
        <begin position="481"/>
        <end position="554"/>
    </location>
</feature>
<dbReference type="CDD" id="cd10789">
    <property type="entry name" value="GH38N_AMII_ER_cytosolic"/>
    <property type="match status" value="1"/>
</dbReference>
<dbReference type="OrthoDB" id="35948at2157"/>
<organism evidence="6 8">
    <name type="scientific">Sulfodiicoccus acidiphilus</name>
    <dbReference type="NCBI Taxonomy" id="1670455"/>
    <lineage>
        <taxon>Archaea</taxon>
        <taxon>Thermoproteota</taxon>
        <taxon>Thermoprotei</taxon>
        <taxon>Sulfolobales</taxon>
        <taxon>Sulfolobaceae</taxon>
        <taxon>Sulfodiicoccus</taxon>
    </lineage>
</organism>
<dbReference type="InterPro" id="IPR011013">
    <property type="entry name" value="Gal_mutarotase_sf_dom"/>
</dbReference>
<keyword evidence="3" id="KW-0378">Hydrolase</keyword>
<evidence type="ECO:0000256" key="2">
    <source>
        <dbReference type="ARBA" id="ARBA00022723"/>
    </source>
</evidence>
<reference evidence="6" key="3">
    <citation type="journal article" date="2019" name="BMC Res. Notes">
        <title>Complete genome sequence of the Sulfodiicoccus acidiphilus strain HS-1T, the first crenarchaeon that lacks polB3, isolated from an acidic hot spring in Ohwaku-dani, Hakone, Japan.</title>
        <authorList>
            <person name="Sakai H.D."/>
            <person name="Kurosawa N."/>
        </authorList>
    </citation>
    <scope>NUCLEOTIDE SEQUENCE</scope>
    <source>
        <strain evidence="6">HS-1</strain>
    </source>
</reference>
<dbReference type="FunFam" id="1.20.1270.50:FF:000004">
    <property type="entry name" value="alpha-mannosidase 2C1 isoform X1"/>
    <property type="match status" value="1"/>
</dbReference>
<dbReference type="InterPro" id="IPR028995">
    <property type="entry name" value="Glyco_hydro_57/38_cen_sf"/>
</dbReference>
<dbReference type="GO" id="GO:0009313">
    <property type="term" value="P:oligosaccharide catabolic process"/>
    <property type="evidence" value="ECO:0007669"/>
    <property type="project" value="TreeGrafter"/>
</dbReference>
<name>A0A348B520_9CREN</name>
<sequence length="977" mass="109937">MRTHQELESRLNYVLASSFKRPTFLKWEEAKGNVGKVNVDSTGGNFRLMVVDSAGSALVKLDGRPHFEIDRYHISVPVPVGRHEVSVEFSNLMDFGEKVEVNLGTPVAVERDFSALRLWAYGSSILDAVRSLKDPELEEDMLSLLSKALAKAPFRTVSRDQLILAVKAAGLPRWVERFPASIEKDLEPIYAEEEDGSRFEKALLYLKEGLGELRRKYGKRGLLIAVGHAHIDTAWLWNFDETRRKVHRTFSTVLTLMDRYDFHHVQSASIYYEWLKEDHPELFQRIKEKVKEGKWELAASYVETDTNMVTGESLARQLLYSQRFFLREFGRLAEVLWLPDTFGFASTVPEVARLGGAKAFATHKVFWNDTNTFPYNVFHWVAPDGSKIPAVAFGHGKGGYNSDFSASSVVEQWRGWKEKDQPMLYAYGYGDGGGGPTEEMLLRAEAIEELPVLPKVSLGGVSTELSKISPVDQWRGELYVETHRGVFTSHSAMKYLNRRAELALREAEIWSSIAGTYARERFQRLWKVVLKDQFHDVLPGSAIRDVYKVAYRELEEVINEAESLTGEALSKLLGSGDQLVACNSLQWSRTDYVKVNAELEGGQEVEGGTLVRTTVPPMGCSKLSPSQPTTPVRVEEGDDWIVLDNGLLRVTLNQSGEVESVVDLREGRQVIKGGGNRIVVYENVPGPNDAWDVEASYELASTHIKASHVEVTARGPLMGEVTTIRKFGRNEIEQKVRLLADSDRLDFFTVVRMRDRELMVKAWFDFDVNAENYVVDAPFGVTERPTHRNTSWEAARFEAPMQKFVDLSEGDYGVSLLNDGKYGVAVKGSSVGITLTRTPIFPDPATDLEETKFTYSLLPHRGTWRDGLPVRRAWELNVPLRVVRASSDLPSQLSVEGDLVLEAVKIGEDDDSVVLRLFEFQNRRGNCVLRFNRPVSAAEATDLLELNGVQKKLRVEGNSVSLDYGNREIVTLKVRLG</sequence>
<proteinExistence type="inferred from homology"/>
<dbReference type="PANTHER" id="PTHR46017:SF1">
    <property type="entry name" value="ALPHA-MANNOSIDASE 2C1"/>
    <property type="match status" value="1"/>
</dbReference>
<reference evidence="7" key="4">
    <citation type="submission" date="2020-09" db="EMBL/GenBank/DDBJ databases">
        <authorList>
            <person name="Sun Q."/>
            <person name="Ohkuma M."/>
        </authorList>
    </citation>
    <scope>NUCLEOTIDE SEQUENCE</scope>
    <source>
        <strain evidence="7">JCM 31740</strain>
    </source>
</reference>
<evidence type="ECO:0000256" key="1">
    <source>
        <dbReference type="ARBA" id="ARBA00009792"/>
    </source>
</evidence>
<dbReference type="InterPro" id="IPR037094">
    <property type="entry name" value="Glyco_hydro_38_cen_sf"/>
</dbReference>
<dbReference type="Pfam" id="PF01074">
    <property type="entry name" value="Glyco_hydro_38N"/>
    <property type="match status" value="1"/>
</dbReference>
<dbReference type="KEGG" id="sacd:HS1genome_1661"/>
<keyword evidence="8" id="KW-1185">Reference proteome</keyword>
<dbReference type="Gene3D" id="3.20.110.10">
    <property type="entry name" value="Glycoside hydrolase 38, N terminal domain"/>
    <property type="match status" value="1"/>
</dbReference>
<reference evidence="7" key="1">
    <citation type="journal article" date="2014" name="Int. J. Syst. Evol. Microbiol.">
        <title>Complete genome sequence of Corynebacterium casei LMG S-19264T (=DSM 44701T), isolated from a smear-ripened cheese.</title>
        <authorList>
            <consortium name="US DOE Joint Genome Institute (JGI-PGF)"/>
            <person name="Walter F."/>
            <person name="Albersmeier A."/>
            <person name="Kalinowski J."/>
            <person name="Ruckert C."/>
        </authorList>
    </citation>
    <scope>NUCLEOTIDE SEQUENCE</scope>
    <source>
        <strain evidence="7">JCM 31740</strain>
    </source>
</reference>
<dbReference type="Proteomes" id="UP000276741">
    <property type="component" value="Chromosome"/>
</dbReference>
<dbReference type="InterPro" id="IPR041147">
    <property type="entry name" value="GH38_C"/>
</dbReference>
<evidence type="ECO:0000313" key="8">
    <source>
        <dbReference type="Proteomes" id="UP000276741"/>
    </source>
</evidence>
<evidence type="ECO:0000256" key="4">
    <source>
        <dbReference type="ARBA" id="ARBA00023295"/>
    </source>
</evidence>
<reference evidence="8" key="2">
    <citation type="submission" date="2018-04" db="EMBL/GenBank/DDBJ databases">
        <title>Complete genome sequence of Sulfodiicoccus acidiphilus strain HS-1.</title>
        <authorList>
            <person name="Sakai H.D."/>
            <person name="Kurosawa N."/>
        </authorList>
    </citation>
    <scope>NUCLEOTIDE SEQUENCE [LARGE SCALE GENOMIC DNA]</scope>
    <source>
        <strain evidence="8">HS-1</strain>
    </source>
</reference>
<dbReference type="InterPro" id="IPR000602">
    <property type="entry name" value="Glyco_hydro_38_N"/>
</dbReference>
<dbReference type="GO" id="GO:0004559">
    <property type="term" value="F:alpha-mannosidase activity"/>
    <property type="evidence" value="ECO:0007669"/>
    <property type="project" value="InterPro"/>
</dbReference>
<dbReference type="Proteomes" id="UP000616143">
    <property type="component" value="Unassembled WGS sequence"/>
</dbReference>
<dbReference type="InterPro" id="IPR015341">
    <property type="entry name" value="Glyco_hydro_38_cen"/>
</dbReference>
<dbReference type="Pfam" id="PF09261">
    <property type="entry name" value="Alpha-mann_mid"/>
    <property type="match status" value="1"/>
</dbReference>
<dbReference type="SUPFAM" id="SSF88688">
    <property type="entry name" value="Families 57/38 glycoside transferase middle domain"/>
    <property type="match status" value="1"/>
</dbReference>
<keyword evidence="2" id="KW-0479">Metal-binding</keyword>
<dbReference type="AlphaFoldDB" id="A0A348B520"/>